<dbReference type="EMBL" id="PGCI01000826">
    <property type="protein sequence ID" value="PLW14306.1"/>
    <property type="molecule type" value="Genomic_DNA"/>
</dbReference>
<name>A0A2N5T1P2_9BASI</name>
<keyword evidence="5" id="KW-1185">Reference proteome</keyword>
<dbReference type="EMBL" id="PGCJ01000813">
    <property type="protein sequence ID" value="PLW19404.1"/>
    <property type="molecule type" value="Genomic_DNA"/>
</dbReference>
<dbReference type="SUPFAM" id="SSF117782">
    <property type="entry name" value="YbjQ-like"/>
    <property type="match status" value="1"/>
</dbReference>
<organism evidence="2 5">
    <name type="scientific">Puccinia coronata f. sp. avenae</name>
    <dbReference type="NCBI Taxonomy" id="200324"/>
    <lineage>
        <taxon>Eukaryota</taxon>
        <taxon>Fungi</taxon>
        <taxon>Dikarya</taxon>
        <taxon>Basidiomycota</taxon>
        <taxon>Pucciniomycotina</taxon>
        <taxon>Pucciniomycetes</taxon>
        <taxon>Pucciniales</taxon>
        <taxon>Pucciniaceae</taxon>
        <taxon>Puccinia</taxon>
    </lineage>
</organism>
<dbReference type="AlphaFoldDB" id="A0A2N5T1P2"/>
<proteinExistence type="predicted"/>
<evidence type="ECO:0000313" key="6">
    <source>
        <dbReference type="Proteomes" id="UP000235392"/>
    </source>
</evidence>
<dbReference type="EMBL" id="PGCJ01000002">
    <property type="protein sequence ID" value="PLW58515.1"/>
    <property type="molecule type" value="Genomic_DNA"/>
</dbReference>
<evidence type="ECO:0000313" key="3">
    <source>
        <dbReference type="EMBL" id="PLW46727.1"/>
    </source>
</evidence>
<reference evidence="5 6" key="1">
    <citation type="submission" date="2017-11" db="EMBL/GenBank/DDBJ databases">
        <title>De novo assembly and phasing of dikaryotic genomes from two isolates of Puccinia coronata f. sp. avenae, the causal agent of oat crown rust.</title>
        <authorList>
            <person name="Miller M.E."/>
            <person name="Zhang Y."/>
            <person name="Omidvar V."/>
            <person name="Sperschneider J."/>
            <person name="Schwessinger B."/>
            <person name="Raley C."/>
            <person name="Palmer J.M."/>
            <person name="Garnica D."/>
            <person name="Upadhyaya N."/>
            <person name="Rathjen J."/>
            <person name="Taylor J.M."/>
            <person name="Park R.F."/>
            <person name="Dodds P.N."/>
            <person name="Hirsch C.D."/>
            <person name="Kianian S.F."/>
            <person name="Figueroa M."/>
        </authorList>
    </citation>
    <scope>NUCLEOTIDE SEQUENCE [LARGE SCALE GENOMIC DNA]</scope>
    <source>
        <strain evidence="2">12NC29</strain>
        <strain evidence="1">12SD80</strain>
    </source>
</reference>
<dbReference type="Proteomes" id="UP000235388">
    <property type="component" value="Unassembled WGS sequence"/>
</dbReference>
<dbReference type="EMBL" id="PGCI01000037">
    <property type="protein sequence ID" value="PLW46727.1"/>
    <property type="molecule type" value="Genomic_DNA"/>
</dbReference>
<evidence type="ECO:0000313" key="4">
    <source>
        <dbReference type="EMBL" id="PLW58515.1"/>
    </source>
</evidence>
<evidence type="ECO:0000313" key="1">
    <source>
        <dbReference type="EMBL" id="PLW14306.1"/>
    </source>
</evidence>
<gene>
    <name evidence="4" type="ORF">PCANC_00054</name>
    <name evidence="2" type="ORF">PCANC_06327</name>
    <name evidence="3" type="ORF">PCASD_03672</name>
    <name evidence="1" type="ORF">PCASD_15674</name>
</gene>
<sequence length="102" mass="11243">MTNNNHCQIEPPPLSLDGDFFLTELAEQPGSKIVYRLGRVEANSRHTSDDELDARHKMNQAVKTIITEACRRGANGIVSLRVEQLFGGRCMASGEAVLLTKC</sequence>
<dbReference type="Proteomes" id="UP000235392">
    <property type="component" value="Unassembled WGS sequence"/>
</dbReference>
<dbReference type="InterPro" id="IPR035439">
    <property type="entry name" value="UPF0145_dom_sf"/>
</dbReference>
<evidence type="ECO:0000313" key="2">
    <source>
        <dbReference type="EMBL" id="PLW19404.1"/>
    </source>
</evidence>
<accession>A0A2N5T1P2</accession>
<dbReference type="OrthoDB" id="2496332at2759"/>
<comment type="caution">
    <text evidence="2">The sequence shown here is derived from an EMBL/GenBank/DDBJ whole genome shotgun (WGS) entry which is preliminary data.</text>
</comment>
<evidence type="ECO:0000313" key="5">
    <source>
        <dbReference type="Proteomes" id="UP000235388"/>
    </source>
</evidence>
<protein>
    <submittedName>
        <fullName evidence="2">Uncharacterized protein</fullName>
    </submittedName>
</protein>